<dbReference type="RefSeq" id="WP_214156179.1">
    <property type="nucleotide sequence ID" value="NZ_JAHBAY010000005.1"/>
</dbReference>
<evidence type="ECO:0000259" key="1">
    <source>
        <dbReference type="Pfam" id="PF00561"/>
    </source>
</evidence>
<dbReference type="SUPFAM" id="SSF53474">
    <property type="entry name" value="alpha/beta-Hydrolases"/>
    <property type="match status" value="1"/>
</dbReference>
<evidence type="ECO:0000313" key="3">
    <source>
        <dbReference type="Proteomes" id="UP001197247"/>
    </source>
</evidence>
<accession>A0ABS5TFQ1</accession>
<dbReference type="PANTHER" id="PTHR43433">
    <property type="entry name" value="HYDROLASE, ALPHA/BETA FOLD FAMILY PROTEIN"/>
    <property type="match status" value="1"/>
</dbReference>
<keyword evidence="2" id="KW-0378">Hydrolase</keyword>
<evidence type="ECO:0000313" key="2">
    <source>
        <dbReference type="EMBL" id="MBT0769877.1"/>
    </source>
</evidence>
<dbReference type="Pfam" id="PF00561">
    <property type="entry name" value="Abhydrolase_1"/>
    <property type="match status" value="1"/>
</dbReference>
<dbReference type="InterPro" id="IPR029058">
    <property type="entry name" value="AB_hydrolase_fold"/>
</dbReference>
<dbReference type="Gene3D" id="3.40.50.1820">
    <property type="entry name" value="alpha/beta hydrolase"/>
    <property type="match status" value="1"/>
</dbReference>
<dbReference type="InterPro" id="IPR000073">
    <property type="entry name" value="AB_hydrolase_1"/>
</dbReference>
<dbReference type="EMBL" id="JAHBAY010000005">
    <property type="protein sequence ID" value="MBT0769877.1"/>
    <property type="molecule type" value="Genomic_DNA"/>
</dbReference>
<protein>
    <submittedName>
        <fullName evidence="2">Alpha/beta hydrolase</fullName>
    </submittedName>
</protein>
<feature type="domain" description="AB hydrolase-1" evidence="1">
    <location>
        <begin position="24"/>
        <end position="263"/>
    </location>
</feature>
<dbReference type="GO" id="GO:0016787">
    <property type="term" value="F:hydrolase activity"/>
    <property type="evidence" value="ECO:0007669"/>
    <property type="project" value="UniProtKB-KW"/>
</dbReference>
<organism evidence="2 3">
    <name type="scientific">Kineosporia corallincola</name>
    <dbReference type="NCBI Taxonomy" id="2835133"/>
    <lineage>
        <taxon>Bacteria</taxon>
        <taxon>Bacillati</taxon>
        <taxon>Actinomycetota</taxon>
        <taxon>Actinomycetes</taxon>
        <taxon>Kineosporiales</taxon>
        <taxon>Kineosporiaceae</taxon>
        <taxon>Kineosporia</taxon>
    </lineage>
</organism>
<keyword evidence="3" id="KW-1185">Reference proteome</keyword>
<dbReference type="PRINTS" id="PR00111">
    <property type="entry name" value="ABHYDROLASE"/>
</dbReference>
<proteinExistence type="predicted"/>
<gene>
    <name evidence="2" type="ORF">KIH74_13150</name>
</gene>
<reference evidence="2 3" key="1">
    <citation type="submission" date="2021-05" db="EMBL/GenBank/DDBJ databases">
        <title>Kineosporia and Streptomyces sp. nov. two new marine actinobacteria isolated from Coral.</title>
        <authorList>
            <person name="Buangrab K."/>
            <person name="Sutthacheep M."/>
            <person name="Yeemin T."/>
            <person name="Harunari E."/>
            <person name="Igarashi Y."/>
            <person name="Kanchanasin P."/>
            <person name="Tanasupawat S."/>
            <person name="Phongsopitanun W."/>
        </authorList>
    </citation>
    <scope>NUCLEOTIDE SEQUENCE [LARGE SCALE GENOMIC DNA]</scope>
    <source>
        <strain evidence="2 3">J2-2</strain>
    </source>
</reference>
<name>A0ABS5TFQ1_9ACTN</name>
<dbReference type="PANTHER" id="PTHR43433:SF5">
    <property type="entry name" value="AB HYDROLASE-1 DOMAIN-CONTAINING PROTEIN"/>
    <property type="match status" value="1"/>
</dbReference>
<sequence>MPLFTTPAGVEVYYETDGEASHRALVLLHGGGAQLIGWSDDFVALLVEAGFFVVRPDNRDVGLSQQTGGPDELSADYDLIDMADDVIALLDHLGIEQAHLTGMSMGGFIAQLVAIRRPERVASLGLMSTSPSSAPEFLVGEHGDGQPVTAAPELLDHDAYVTMFVGGQKHYQSPGFPFDAEESAALGSHYYRRIYRPDGLVRQWNAMLRGPLERREQLRGLNIPAVVIHGMRDQVLHHSAATAFAELLPQAEIHLYAQMGHDIPRQLWPEFVAVLSRTAGIGSASDGPQ</sequence>
<dbReference type="Proteomes" id="UP001197247">
    <property type="component" value="Unassembled WGS sequence"/>
</dbReference>
<comment type="caution">
    <text evidence="2">The sequence shown here is derived from an EMBL/GenBank/DDBJ whole genome shotgun (WGS) entry which is preliminary data.</text>
</comment>
<dbReference type="InterPro" id="IPR050471">
    <property type="entry name" value="AB_hydrolase"/>
</dbReference>